<dbReference type="EMBL" id="JACOOO010000042">
    <property type="protein sequence ID" value="MBC5630629.1"/>
    <property type="molecule type" value="Genomic_DNA"/>
</dbReference>
<comment type="caution">
    <text evidence="2">The sequence shown here is derived from an EMBL/GenBank/DDBJ whole genome shotgun (WGS) entry which is preliminary data.</text>
</comment>
<feature type="transmembrane region" description="Helical" evidence="1">
    <location>
        <begin position="7"/>
        <end position="26"/>
    </location>
</feature>
<keyword evidence="1" id="KW-1133">Transmembrane helix</keyword>
<gene>
    <name evidence="2" type="ORF">H8S20_17360</name>
</gene>
<reference evidence="2 3" key="1">
    <citation type="submission" date="2020-08" db="EMBL/GenBank/DDBJ databases">
        <title>Genome public.</title>
        <authorList>
            <person name="Liu C."/>
            <person name="Sun Q."/>
        </authorList>
    </citation>
    <scope>NUCLEOTIDE SEQUENCE [LARGE SCALE GENOMIC DNA]</scope>
    <source>
        <strain evidence="2 3">NSJ-6</strain>
    </source>
</reference>
<keyword evidence="3" id="KW-1185">Reference proteome</keyword>
<keyword evidence="1" id="KW-0472">Membrane</keyword>
<evidence type="ECO:0000313" key="3">
    <source>
        <dbReference type="Proteomes" id="UP000596929"/>
    </source>
</evidence>
<evidence type="ECO:0000256" key="1">
    <source>
        <dbReference type="SAM" id="Phobius"/>
    </source>
</evidence>
<dbReference type="Proteomes" id="UP000596929">
    <property type="component" value="Unassembled WGS sequence"/>
</dbReference>
<sequence>MNNNIKLLYCILGSIILTLASTSIPYDALHYIPIIGFWLSQLTYSISAIGAILTLYFAILLIKENWKFKSK</sequence>
<accession>A0ABR7DGV0</accession>
<name>A0ABR7DGV0_9CLOT</name>
<dbReference type="RefSeq" id="WP_186860893.1">
    <property type="nucleotide sequence ID" value="NZ_JACOOO010000042.1"/>
</dbReference>
<keyword evidence="1" id="KW-0812">Transmembrane</keyword>
<organism evidence="2 3">
    <name type="scientific">Clostridium hominis</name>
    <dbReference type="NCBI Taxonomy" id="2763036"/>
    <lineage>
        <taxon>Bacteria</taxon>
        <taxon>Bacillati</taxon>
        <taxon>Bacillota</taxon>
        <taxon>Clostridia</taxon>
        <taxon>Eubacteriales</taxon>
        <taxon>Clostridiaceae</taxon>
        <taxon>Clostridium</taxon>
    </lineage>
</organism>
<evidence type="ECO:0000313" key="2">
    <source>
        <dbReference type="EMBL" id="MBC5630629.1"/>
    </source>
</evidence>
<protein>
    <submittedName>
        <fullName evidence="2">Uncharacterized protein</fullName>
    </submittedName>
</protein>
<feature type="transmembrane region" description="Helical" evidence="1">
    <location>
        <begin position="38"/>
        <end position="62"/>
    </location>
</feature>
<proteinExistence type="predicted"/>